<comment type="caution">
    <text evidence="1">The sequence shown here is derived from an EMBL/GenBank/DDBJ whole genome shotgun (WGS) entry which is preliminary data.</text>
</comment>
<name>A0A9K3JAP8_HELAN</name>
<dbReference type="AlphaFoldDB" id="A0A9K3JAP8"/>
<accession>A0A9K3JAP8</accession>
<gene>
    <name evidence="1" type="ORF">HanXRQr2_Chr04g0185461</name>
</gene>
<organism evidence="1 2">
    <name type="scientific">Helianthus annuus</name>
    <name type="common">Common sunflower</name>
    <dbReference type="NCBI Taxonomy" id="4232"/>
    <lineage>
        <taxon>Eukaryota</taxon>
        <taxon>Viridiplantae</taxon>
        <taxon>Streptophyta</taxon>
        <taxon>Embryophyta</taxon>
        <taxon>Tracheophyta</taxon>
        <taxon>Spermatophyta</taxon>
        <taxon>Magnoliopsida</taxon>
        <taxon>eudicotyledons</taxon>
        <taxon>Gunneridae</taxon>
        <taxon>Pentapetalae</taxon>
        <taxon>asterids</taxon>
        <taxon>campanulids</taxon>
        <taxon>Asterales</taxon>
        <taxon>Asteraceae</taxon>
        <taxon>Asteroideae</taxon>
        <taxon>Heliantheae alliance</taxon>
        <taxon>Heliantheae</taxon>
        <taxon>Helianthus</taxon>
    </lineage>
</organism>
<dbReference type="EMBL" id="MNCJ02000319">
    <property type="protein sequence ID" value="KAF5811785.1"/>
    <property type="molecule type" value="Genomic_DNA"/>
</dbReference>
<evidence type="ECO:0000313" key="2">
    <source>
        <dbReference type="Proteomes" id="UP000215914"/>
    </source>
</evidence>
<sequence>MGSPIAFPAYTPYTLNLHLCSSLLKQILNSHKQIFFSTDQIKSNPYSISVIINLHLCSSSIKVTSDYTFICRLHRSSFVNTSTINPPTTAFNYPHLPCQLPSFIIRPLHHIYHQTFTSQQQNKITHHCCCLLLAAAGAIPEIESSAATKL</sequence>
<dbReference type="Proteomes" id="UP000215914">
    <property type="component" value="Unassembled WGS sequence"/>
</dbReference>
<keyword evidence="2" id="KW-1185">Reference proteome</keyword>
<evidence type="ECO:0000313" key="1">
    <source>
        <dbReference type="EMBL" id="KAF5811785.1"/>
    </source>
</evidence>
<dbReference type="Gramene" id="mRNA:HanXRQr2_Chr04g0185461">
    <property type="protein sequence ID" value="mRNA:HanXRQr2_Chr04g0185461"/>
    <property type="gene ID" value="HanXRQr2_Chr04g0185461"/>
</dbReference>
<protein>
    <submittedName>
        <fullName evidence="1">Uncharacterized protein</fullName>
    </submittedName>
</protein>
<reference evidence="1" key="1">
    <citation type="journal article" date="2017" name="Nature">
        <title>The sunflower genome provides insights into oil metabolism, flowering and Asterid evolution.</title>
        <authorList>
            <person name="Badouin H."/>
            <person name="Gouzy J."/>
            <person name="Grassa C.J."/>
            <person name="Murat F."/>
            <person name="Staton S.E."/>
            <person name="Cottret L."/>
            <person name="Lelandais-Briere C."/>
            <person name="Owens G.L."/>
            <person name="Carrere S."/>
            <person name="Mayjonade B."/>
            <person name="Legrand L."/>
            <person name="Gill N."/>
            <person name="Kane N.C."/>
            <person name="Bowers J.E."/>
            <person name="Hubner S."/>
            <person name="Bellec A."/>
            <person name="Berard A."/>
            <person name="Berges H."/>
            <person name="Blanchet N."/>
            <person name="Boniface M.C."/>
            <person name="Brunel D."/>
            <person name="Catrice O."/>
            <person name="Chaidir N."/>
            <person name="Claudel C."/>
            <person name="Donnadieu C."/>
            <person name="Faraut T."/>
            <person name="Fievet G."/>
            <person name="Helmstetter N."/>
            <person name="King M."/>
            <person name="Knapp S.J."/>
            <person name="Lai Z."/>
            <person name="Le Paslier M.C."/>
            <person name="Lippi Y."/>
            <person name="Lorenzon L."/>
            <person name="Mandel J.R."/>
            <person name="Marage G."/>
            <person name="Marchand G."/>
            <person name="Marquand E."/>
            <person name="Bret-Mestries E."/>
            <person name="Morien E."/>
            <person name="Nambeesan S."/>
            <person name="Nguyen T."/>
            <person name="Pegot-Espagnet P."/>
            <person name="Pouilly N."/>
            <person name="Raftis F."/>
            <person name="Sallet E."/>
            <person name="Schiex T."/>
            <person name="Thomas J."/>
            <person name="Vandecasteele C."/>
            <person name="Vares D."/>
            <person name="Vear F."/>
            <person name="Vautrin S."/>
            <person name="Crespi M."/>
            <person name="Mangin B."/>
            <person name="Burke J.M."/>
            <person name="Salse J."/>
            <person name="Munos S."/>
            <person name="Vincourt P."/>
            <person name="Rieseberg L.H."/>
            <person name="Langlade N.B."/>
        </authorList>
    </citation>
    <scope>NUCLEOTIDE SEQUENCE</scope>
    <source>
        <tissue evidence="1">Leaves</tissue>
    </source>
</reference>
<reference evidence="1" key="2">
    <citation type="submission" date="2020-06" db="EMBL/GenBank/DDBJ databases">
        <title>Helianthus annuus Genome sequencing and assembly Release 2.</title>
        <authorList>
            <person name="Gouzy J."/>
            <person name="Langlade N."/>
            <person name="Munos S."/>
        </authorList>
    </citation>
    <scope>NUCLEOTIDE SEQUENCE</scope>
    <source>
        <tissue evidence="1">Leaves</tissue>
    </source>
</reference>
<proteinExistence type="predicted"/>